<dbReference type="GO" id="GO:0004502">
    <property type="term" value="F:kynurenine 3-monooxygenase activity"/>
    <property type="evidence" value="ECO:0007669"/>
    <property type="project" value="TreeGrafter"/>
</dbReference>
<evidence type="ECO:0000313" key="6">
    <source>
        <dbReference type="Proteomes" id="UP000053660"/>
    </source>
</evidence>
<proteinExistence type="predicted"/>
<keyword evidence="3" id="KW-0274">FAD</keyword>
<dbReference type="AlphaFoldDB" id="A0A0B1SVH5"/>
<evidence type="ECO:0000256" key="3">
    <source>
        <dbReference type="ARBA" id="ARBA00022827"/>
    </source>
</evidence>
<organism evidence="5 6">
    <name type="scientific">Oesophagostomum dentatum</name>
    <name type="common">Nodular worm</name>
    <dbReference type="NCBI Taxonomy" id="61180"/>
    <lineage>
        <taxon>Eukaryota</taxon>
        <taxon>Metazoa</taxon>
        <taxon>Ecdysozoa</taxon>
        <taxon>Nematoda</taxon>
        <taxon>Chromadorea</taxon>
        <taxon>Rhabditida</taxon>
        <taxon>Rhabditina</taxon>
        <taxon>Rhabditomorpha</taxon>
        <taxon>Strongyloidea</taxon>
        <taxon>Strongylidae</taxon>
        <taxon>Oesophagostomum</taxon>
    </lineage>
</organism>
<accession>A0A0B1SVH5</accession>
<evidence type="ECO:0000313" key="5">
    <source>
        <dbReference type="EMBL" id="KHJ89313.1"/>
    </source>
</evidence>
<dbReference type="PANTHER" id="PTHR46028:SF2">
    <property type="entry name" value="KYNURENINE 3-MONOOXYGENASE"/>
    <property type="match status" value="1"/>
</dbReference>
<dbReference type="GO" id="GO:0070189">
    <property type="term" value="P:kynurenine metabolic process"/>
    <property type="evidence" value="ECO:0007669"/>
    <property type="project" value="TreeGrafter"/>
</dbReference>
<keyword evidence="2" id="KW-0285">Flavoprotein</keyword>
<evidence type="ECO:0000256" key="4">
    <source>
        <dbReference type="ARBA" id="ARBA00023002"/>
    </source>
</evidence>
<evidence type="ECO:0000256" key="1">
    <source>
        <dbReference type="ARBA" id="ARBA00001974"/>
    </source>
</evidence>
<protein>
    <submittedName>
        <fullName evidence="5">Uncharacterized protein</fullName>
    </submittedName>
</protein>
<comment type="cofactor">
    <cofactor evidence="1">
        <name>FAD</name>
        <dbReference type="ChEBI" id="CHEBI:57692"/>
    </cofactor>
</comment>
<keyword evidence="4" id="KW-0560">Oxidoreductase</keyword>
<reference evidence="5 6" key="1">
    <citation type="submission" date="2014-03" db="EMBL/GenBank/DDBJ databases">
        <title>Draft genome of the hookworm Oesophagostomum dentatum.</title>
        <authorList>
            <person name="Mitreva M."/>
        </authorList>
    </citation>
    <scope>NUCLEOTIDE SEQUENCE [LARGE SCALE GENOMIC DNA]</scope>
    <source>
        <strain evidence="5 6">OD-Hann</strain>
    </source>
</reference>
<dbReference type="PANTHER" id="PTHR46028">
    <property type="entry name" value="KYNURENINE 3-MONOOXYGENASE"/>
    <property type="match status" value="1"/>
</dbReference>
<dbReference type="GO" id="GO:0005741">
    <property type="term" value="C:mitochondrial outer membrane"/>
    <property type="evidence" value="ECO:0007669"/>
    <property type="project" value="TreeGrafter"/>
</dbReference>
<name>A0A0B1SVH5_OESDE</name>
<sequence>MLRPFLCGSCKRGCITILNLKSAVLKDLVNHRLYKLRKKVDLFLNRLFPNKWIPLYSMVTFTRTPYHQIVEERKRQDRLLTRLRNGLLVSTAIALVGLYCAKRMRIFQRP</sequence>
<dbReference type="Proteomes" id="UP000053660">
    <property type="component" value="Unassembled WGS sequence"/>
</dbReference>
<dbReference type="OrthoDB" id="10053569at2759"/>
<keyword evidence="6" id="KW-1185">Reference proteome</keyword>
<evidence type="ECO:0000256" key="2">
    <source>
        <dbReference type="ARBA" id="ARBA00022630"/>
    </source>
</evidence>
<gene>
    <name evidence="5" type="ORF">OESDEN_10865</name>
</gene>
<dbReference type="EMBL" id="KN554392">
    <property type="protein sequence ID" value="KHJ89313.1"/>
    <property type="molecule type" value="Genomic_DNA"/>
</dbReference>